<keyword evidence="5" id="KW-0686">Riboflavin biosynthesis</keyword>
<protein>
    <recommendedName>
        <fullName evidence="4">Riboflavin synthase</fullName>
        <ecNumber evidence="3">2.5.1.9</ecNumber>
    </recommendedName>
</protein>
<dbReference type="PANTHER" id="PTHR21098">
    <property type="entry name" value="RIBOFLAVIN SYNTHASE ALPHA CHAIN"/>
    <property type="match status" value="1"/>
</dbReference>
<organism evidence="9 10">
    <name type="scientific">Gracilariopsis chorda</name>
    <dbReference type="NCBI Taxonomy" id="448386"/>
    <lineage>
        <taxon>Eukaryota</taxon>
        <taxon>Rhodophyta</taxon>
        <taxon>Florideophyceae</taxon>
        <taxon>Rhodymeniophycidae</taxon>
        <taxon>Gracilariales</taxon>
        <taxon>Gracilariaceae</taxon>
        <taxon>Gracilariopsis</taxon>
    </lineage>
</organism>
<dbReference type="PANTHER" id="PTHR21098:SF0">
    <property type="entry name" value="RIBOFLAVIN SYNTHASE"/>
    <property type="match status" value="1"/>
</dbReference>
<dbReference type="EC" id="2.5.1.9" evidence="3"/>
<dbReference type="FunFam" id="2.40.30.20:FF:000003">
    <property type="entry name" value="Riboflavin synthase, alpha subunit"/>
    <property type="match status" value="1"/>
</dbReference>
<evidence type="ECO:0000313" key="9">
    <source>
        <dbReference type="EMBL" id="PXF48717.1"/>
    </source>
</evidence>
<evidence type="ECO:0000259" key="8">
    <source>
        <dbReference type="PROSITE" id="PS51177"/>
    </source>
</evidence>
<evidence type="ECO:0000256" key="7">
    <source>
        <dbReference type="ARBA" id="ARBA00022737"/>
    </source>
</evidence>
<reference evidence="9 10" key="1">
    <citation type="journal article" date="2018" name="Mol. Biol. Evol.">
        <title>Analysis of the draft genome of the red seaweed Gracilariopsis chorda provides insights into genome size evolution in Rhodophyta.</title>
        <authorList>
            <person name="Lee J."/>
            <person name="Yang E.C."/>
            <person name="Graf L."/>
            <person name="Yang J.H."/>
            <person name="Qiu H."/>
            <person name="Zel Zion U."/>
            <person name="Chan C.X."/>
            <person name="Stephens T.G."/>
            <person name="Weber A.P.M."/>
            <person name="Boo G.H."/>
            <person name="Boo S.M."/>
            <person name="Kim K.M."/>
            <person name="Shin Y."/>
            <person name="Jung M."/>
            <person name="Lee S.J."/>
            <person name="Yim H.S."/>
            <person name="Lee J.H."/>
            <person name="Bhattacharya D."/>
            <person name="Yoon H.S."/>
        </authorList>
    </citation>
    <scope>NUCLEOTIDE SEQUENCE [LARGE SCALE GENOMIC DNA]</scope>
    <source>
        <strain evidence="9 10">SKKU-2015</strain>
        <tissue evidence="9">Whole body</tissue>
    </source>
</reference>
<dbReference type="NCBIfam" id="TIGR00187">
    <property type="entry name" value="ribE"/>
    <property type="match status" value="1"/>
</dbReference>
<gene>
    <name evidence="9" type="ORF">BWQ96_01569</name>
</gene>
<keyword evidence="10" id="KW-1185">Reference proteome</keyword>
<dbReference type="CDD" id="cd00402">
    <property type="entry name" value="Riboflavin_synthase_like"/>
    <property type="match status" value="1"/>
</dbReference>
<dbReference type="AlphaFoldDB" id="A0A2V3J401"/>
<dbReference type="InterPro" id="IPR026017">
    <property type="entry name" value="Lumazine-bd_dom"/>
</dbReference>
<dbReference type="STRING" id="448386.A0A2V3J401"/>
<dbReference type="InterPro" id="IPR023366">
    <property type="entry name" value="ATP_synth_asu-like_sf"/>
</dbReference>
<dbReference type="GO" id="GO:0009231">
    <property type="term" value="P:riboflavin biosynthetic process"/>
    <property type="evidence" value="ECO:0007669"/>
    <property type="project" value="UniProtKB-KW"/>
</dbReference>
<comment type="pathway">
    <text evidence="2">Cofactor biosynthesis; riboflavin biosynthesis; riboflavin from 2-hydroxy-3-oxobutyl phosphate and 5-amino-6-(D-ribitylamino)uracil: step 2/2.</text>
</comment>
<dbReference type="Proteomes" id="UP000247409">
    <property type="component" value="Unassembled WGS sequence"/>
</dbReference>
<feature type="domain" description="Lumazine-binding" evidence="8">
    <location>
        <begin position="2"/>
        <end position="100"/>
    </location>
</feature>
<evidence type="ECO:0000256" key="2">
    <source>
        <dbReference type="ARBA" id="ARBA00004887"/>
    </source>
</evidence>
<evidence type="ECO:0000256" key="4">
    <source>
        <dbReference type="ARBA" id="ARBA00013950"/>
    </source>
</evidence>
<dbReference type="OrthoDB" id="10258924at2759"/>
<keyword evidence="6" id="KW-0808">Transferase</keyword>
<dbReference type="EMBL" id="NBIV01000012">
    <property type="protein sequence ID" value="PXF48717.1"/>
    <property type="molecule type" value="Genomic_DNA"/>
</dbReference>
<dbReference type="Gene3D" id="2.40.30.20">
    <property type="match status" value="2"/>
</dbReference>
<dbReference type="GO" id="GO:0004746">
    <property type="term" value="F:riboflavin synthase activity"/>
    <property type="evidence" value="ECO:0007669"/>
    <property type="project" value="UniProtKB-EC"/>
</dbReference>
<feature type="domain" description="Lumazine-binding" evidence="8">
    <location>
        <begin position="101"/>
        <end position="199"/>
    </location>
</feature>
<dbReference type="FunFam" id="2.40.30.20:FF:000004">
    <property type="entry name" value="Riboflavin synthase, alpha subunit"/>
    <property type="match status" value="1"/>
</dbReference>
<dbReference type="PIRSF" id="PIRSF000498">
    <property type="entry name" value="Riboflavin_syn_A"/>
    <property type="match status" value="1"/>
</dbReference>
<dbReference type="InterPro" id="IPR001783">
    <property type="entry name" value="Lumazine-bd"/>
</dbReference>
<keyword evidence="7" id="KW-0677">Repeat</keyword>
<evidence type="ECO:0000313" key="10">
    <source>
        <dbReference type="Proteomes" id="UP000247409"/>
    </source>
</evidence>
<sequence length="205" mass="21918">MVFTGIVEELGTVISIEKLDSEEGGANMTIAAERTLAGVSLGDSISVNGTCLTVTTLEAGSFNFGLAPETLRRTNLGDLKTGSKVNLERSLAADGRFGGHVVQGHVDCTGTITDIRKEKDAIWFTIGIPREYMKYVVEKGYVAVDGTSLTVCDVLDEQNSFTFMMIAYTQAHVVTALKSKGDAVNVEVDITGKYVERILAAKGLS</sequence>
<name>A0A2V3J401_9FLOR</name>
<proteinExistence type="predicted"/>
<dbReference type="PROSITE" id="PS51177">
    <property type="entry name" value="LUMAZINE_BIND"/>
    <property type="match status" value="2"/>
</dbReference>
<accession>A0A2V3J401</accession>
<dbReference type="SUPFAM" id="SSF63380">
    <property type="entry name" value="Riboflavin synthase domain-like"/>
    <property type="match status" value="2"/>
</dbReference>
<evidence type="ECO:0000256" key="5">
    <source>
        <dbReference type="ARBA" id="ARBA00022619"/>
    </source>
</evidence>
<evidence type="ECO:0000256" key="6">
    <source>
        <dbReference type="ARBA" id="ARBA00022679"/>
    </source>
</evidence>
<dbReference type="InterPro" id="IPR017938">
    <property type="entry name" value="Riboflavin_synthase-like_b-brl"/>
</dbReference>
<dbReference type="Pfam" id="PF00677">
    <property type="entry name" value="Lum_binding"/>
    <property type="match status" value="2"/>
</dbReference>
<evidence type="ECO:0000256" key="1">
    <source>
        <dbReference type="ARBA" id="ARBA00002803"/>
    </source>
</evidence>
<comment type="caution">
    <text evidence="9">The sequence shown here is derived from an EMBL/GenBank/DDBJ whole genome shotgun (WGS) entry which is preliminary data.</text>
</comment>
<comment type="function">
    <text evidence="1">Catalyzes the dismutation of two molecules of 6,7-dimethyl-8-ribityllumazine, resulting in the formation of riboflavin and 5-amino-6-(D-ribitylamino)uracil.</text>
</comment>
<evidence type="ECO:0000256" key="3">
    <source>
        <dbReference type="ARBA" id="ARBA00012827"/>
    </source>
</evidence>
<dbReference type="NCBIfam" id="NF006767">
    <property type="entry name" value="PRK09289.1"/>
    <property type="match status" value="1"/>
</dbReference>